<dbReference type="Proteomes" id="UP000481858">
    <property type="component" value="Unassembled WGS sequence"/>
</dbReference>
<name>A0A7C8IPN9_9PEZI</name>
<comment type="caution">
    <text evidence="2">The sequence shown here is derived from an EMBL/GenBank/DDBJ whole genome shotgun (WGS) entry which is preliminary data.</text>
</comment>
<evidence type="ECO:0000313" key="3">
    <source>
        <dbReference type="Proteomes" id="UP000481858"/>
    </source>
</evidence>
<keyword evidence="3" id="KW-1185">Reference proteome</keyword>
<dbReference type="EMBL" id="WUBL01000075">
    <property type="protein sequence ID" value="KAF2967018.1"/>
    <property type="molecule type" value="Genomic_DNA"/>
</dbReference>
<gene>
    <name evidence="2" type="ORF">GQX73_g6535</name>
</gene>
<feature type="compositionally biased region" description="Basic and acidic residues" evidence="1">
    <location>
        <begin position="236"/>
        <end position="247"/>
    </location>
</feature>
<feature type="region of interest" description="Disordered" evidence="1">
    <location>
        <begin position="236"/>
        <end position="263"/>
    </location>
</feature>
<dbReference type="AlphaFoldDB" id="A0A7C8IPN9"/>
<dbReference type="InParanoid" id="A0A7C8IPN9"/>
<protein>
    <submittedName>
        <fullName evidence="2">Uncharacterized protein</fullName>
    </submittedName>
</protein>
<dbReference type="OrthoDB" id="4764787at2759"/>
<organism evidence="2 3">
    <name type="scientific">Xylaria multiplex</name>
    <dbReference type="NCBI Taxonomy" id="323545"/>
    <lineage>
        <taxon>Eukaryota</taxon>
        <taxon>Fungi</taxon>
        <taxon>Dikarya</taxon>
        <taxon>Ascomycota</taxon>
        <taxon>Pezizomycotina</taxon>
        <taxon>Sordariomycetes</taxon>
        <taxon>Xylariomycetidae</taxon>
        <taxon>Xylariales</taxon>
        <taxon>Xylariaceae</taxon>
        <taxon>Xylaria</taxon>
    </lineage>
</organism>
<accession>A0A7C8IPN9</accession>
<reference evidence="2 3" key="1">
    <citation type="submission" date="2019-12" db="EMBL/GenBank/DDBJ databases">
        <title>Draft genome sequence of the ascomycete Xylaria multiplex DSM 110363.</title>
        <authorList>
            <person name="Buettner E."/>
            <person name="Kellner H."/>
        </authorList>
    </citation>
    <scope>NUCLEOTIDE SEQUENCE [LARGE SCALE GENOMIC DNA]</scope>
    <source>
        <strain evidence="2 3">DSM 110363</strain>
    </source>
</reference>
<evidence type="ECO:0000256" key="1">
    <source>
        <dbReference type="SAM" id="MobiDB-lite"/>
    </source>
</evidence>
<sequence>MAEIVGTIAAASQLAKYLVDICDVLYVSVNTSRILENHKVHVQELKTICTAIRESPSLQTSEVISCISQIIDAIDQSIIFSILKKPRSLRWFIFFISQKPLLEFFQRLESHKTSLNLCVTAIHTSKLNTIHDTVQALYSAKDQAPTRSAQAELNTENEISDLSSSMPKCTEASGRNCHNQMPVASSAERHRTAHTGTKYSGHNHEGATGHHHVGPTVGSETGQKWKEVFGNDVYEHNNSKNGDDRAGGSKTMHVGPEFEKGIKPEETGGAYISNVKYDNGLQQVGPVVHFG</sequence>
<evidence type="ECO:0000313" key="2">
    <source>
        <dbReference type="EMBL" id="KAF2967018.1"/>
    </source>
</evidence>
<proteinExistence type="predicted"/>